<evidence type="ECO:0000256" key="4">
    <source>
        <dbReference type="ARBA" id="ARBA00023134"/>
    </source>
</evidence>
<dbReference type="InterPro" id="IPR027417">
    <property type="entry name" value="P-loop_NTPase"/>
</dbReference>
<dbReference type="GO" id="GO:0005525">
    <property type="term" value="F:GTP binding"/>
    <property type="evidence" value="ECO:0007669"/>
    <property type="project" value="UniProtKB-KW"/>
</dbReference>
<evidence type="ECO:0000256" key="3">
    <source>
        <dbReference type="ARBA" id="ARBA00022741"/>
    </source>
</evidence>
<evidence type="ECO:0008006" key="7">
    <source>
        <dbReference type="Google" id="ProtNLM"/>
    </source>
</evidence>
<dbReference type="SMART" id="SM00173">
    <property type="entry name" value="RAS"/>
    <property type="match status" value="1"/>
</dbReference>
<dbReference type="Proteomes" id="UP000265140">
    <property type="component" value="Chromosome 11"/>
</dbReference>
<protein>
    <recommendedName>
        <fullName evidence="7">Small monomeric GTPase</fullName>
    </recommendedName>
</protein>
<dbReference type="PRINTS" id="PR00449">
    <property type="entry name" value="RASTRNSFRMNG"/>
</dbReference>
<dbReference type="SUPFAM" id="SSF52540">
    <property type="entry name" value="P-loop containing nucleoside triphosphate hydrolases"/>
    <property type="match status" value="1"/>
</dbReference>
<organism evidence="5 6">
    <name type="scientific">Esox lucius</name>
    <name type="common">Northern pike</name>
    <dbReference type="NCBI Taxonomy" id="8010"/>
    <lineage>
        <taxon>Eukaryota</taxon>
        <taxon>Metazoa</taxon>
        <taxon>Chordata</taxon>
        <taxon>Craniata</taxon>
        <taxon>Vertebrata</taxon>
        <taxon>Euteleostomi</taxon>
        <taxon>Actinopterygii</taxon>
        <taxon>Neopterygii</taxon>
        <taxon>Teleostei</taxon>
        <taxon>Protacanthopterygii</taxon>
        <taxon>Esociformes</taxon>
        <taxon>Esocidae</taxon>
        <taxon>Esox</taxon>
    </lineage>
</organism>
<dbReference type="Pfam" id="PF00071">
    <property type="entry name" value="Ras"/>
    <property type="match status" value="1"/>
</dbReference>
<evidence type="ECO:0000313" key="5">
    <source>
        <dbReference type="Ensembl" id="ENSELUP00000095749.1"/>
    </source>
</evidence>
<reference evidence="5" key="3">
    <citation type="submission" date="2025-09" db="UniProtKB">
        <authorList>
            <consortium name="Ensembl"/>
        </authorList>
    </citation>
    <scope>IDENTIFICATION</scope>
</reference>
<dbReference type="GeneTree" id="ENSGT00940000160972"/>
<dbReference type="InterPro" id="IPR001806">
    <property type="entry name" value="Small_GTPase"/>
</dbReference>
<keyword evidence="6" id="KW-1185">Reference proteome</keyword>
<dbReference type="AlphaFoldDB" id="A0AAY5L3Q1"/>
<dbReference type="NCBIfam" id="TIGR00231">
    <property type="entry name" value="small_GTP"/>
    <property type="match status" value="1"/>
</dbReference>
<evidence type="ECO:0000313" key="6">
    <source>
        <dbReference type="Proteomes" id="UP000265140"/>
    </source>
</evidence>
<comment type="subcellular location">
    <subcellularLocation>
        <location evidence="1">Cell membrane</location>
    </subcellularLocation>
</comment>
<keyword evidence="2" id="KW-0472">Membrane</keyword>
<keyword evidence="4" id="KW-0342">GTP-binding</keyword>
<dbReference type="PANTHER" id="PTHR24070">
    <property type="entry name" value="RAS, DI-RAS, AND RHEB FAMILY MEMBERS OF SMALL GTPASE SUPERFAMILY"/>
    <property type="match status" value="1"/>
</dbReference>
<dbReference type="SMART" id="SM00174">
    <property type="entry name" value="RHO"/>
    <property type="match status" value="1"/>
</dbReference>
<dbReference type="GO" id="GO:0005886">
    <property type="term" value="C:plasma membrane"/>
    <property type="evidence" value="ECO:0007669"/>
    <property type="project" value="UniProtKB-SubCell"/>
</dbReference>
<dbReference type="PROSITE" id="PS51419">
    <property type="entry name" value="RAB"/>
    <property type="match status" value="1"/>
</dbReference>
<dbReference type="InterPro" id="IPR005225">
    <property type="entry name" value="Small_GTP-bd"/>
</dbReference>
<accession>A0AAY5L3Q1</accession>
<evidence type="ECO:0000256" key="2">
    <source>
        <dbReference type="ARBA" id="ARBA00022475"/>
    </source>
</evidence>
<evidence type="ECO:0000256" key="1">
    <source>
        <dbReference type="ARBA" id="ARBA00004236"/>
    </source>
</evidence>
<reference evidence="5 6" key="1">
    <citation type="submission" date="2020-02" db="EMBL/GenBank/DDBJ databases">
        <title>Esox lucius (northern pike) genome, fEsoLuc1, primary haplotype.</title>
        <authorList>
            <person name="Myers G."/>
            <person name="Karagic N."/>
            <person name="Meyer A."/>
            <person name="Pippel M."/>
            <person name="Reichard M."/>
            <person name="Winkler S."/>
            <person name="Tracey A."/>
            <person name="Sims Y."/>
            <person name="Howe K."/>
            <person name="Rhie A."/>
            <person name="Formenti G."/>
            <person name="Durbin R."/>
            <person name="Fedrigo O."/>
            <person name="Jarvis E.D."/>
        </authorList>
    </citation>
    <scope>NUCLEOTIDE SEQUENCE [LARGE SCALE GENOMIC DNA]</scope>
</reference>
<proteinExistence type="predicted"/>
<dbReference type="Gene3D" id="3.40.50.300">
    <property type="entry name" value="P-loop containing nucleotide triphosphate hydrolases"/>
    <property type="match status" value="1"/>
</dbReference>
<dbReference type="SMART" id="SM00175">
    <property type="entry name" value="RAB"/>
    <property type="match status" value="1"/>
</dbReference>
<dbReference type="InterPro" id="IPR020849">
    <property type="entry name" value="Small_GTPase_Ras-type"/>
</dbReference>
<dbReference type="GO" id="GO:0007165">
    <property type="term" value="P:signal transduction"/>
    <property type="evidence" value="ECO:0007669"/>
    <property type="project" value="InterPro"/>
</dbReference>
<name>A0AAY5L3Q1_ESOLU</name>
<reference evidence="5" key="2">
    <citation type="submission" date="2025-08" db="UniProtKB">
        <authorList>
            <consortium name="Ensembl"/>
        </authorList>
    </citation>
    <scope>IDENTIFICATION</scope>
</reference>
<dbReference type="Ensembl" id="ENSELUT00000111593.1">
    <property type="protein sequence ID" value="ENSELUP00000095749.1"/>
    <property type="gene ID" value="ENSELUG00000044590.1"/>
</dbReference>
<keyword evidence="2" id="KW-1003">Cell membrane</keyword>
<dbReference type="GO" id="GO:0003924">
    <property type="term" value="F:GTPase activity"/>
    <property type="evidence" value="ECO:0007669"/>
    <property type="project" value="InterPro"/>
</dbReference>
<sequence>MKVCPSYLSSYSQYTNTVHIGKCPYQGLPYRQKAEQLNGSWYIFKFVHPLSIANTMPCQISYTRSDLVLDTAGQEEFGAMREQYMRSGEGFLLVFALNDMGSYNEIHKFHTQILRVKDRDDFPMVLVGNKADLEQSRVISREEAQGFARENRIHYMEASAKNRYNVDEAFLEVVRAIRKFQETESPPLPVNHPGKRKSGGCPCTIL</sequence>
<keyword evidence="3" id="KW-0547">Nucleotide-binding</keyword>
<dbReference type="PROSITE" id="PS51421">
    <property type="entry name" value="RAS"/>
    <property type="match status" value="1"/>
</dbReference>